<evidence type="ECO:0000256" key="2">
    <source>
        <dbReference type="SAM" id="SignalP"/>
    </source>
</evidence>
<keyword evidence="2" id="KW-0732">Signal</keyword>
<evidence type="ECO:0000313" key="4">
    <source>
        <dbReference type="Proteomes" id="UP000184387"/>
    </source>
</evidence>
<dbReference type="EMBL" id="FQZF01000024">
    <property type="protein sequence ID" value="SHJ89016.1"/>
    <property type="molecule type" value="Genomic_DNA"/>
</dbReference>
<organism evidence="3 4">
    <name type="scientific">Muricoccus roseus</name>
    <dbReference type="NCBI Taxonomy" id="198092"/>
    <lineage>
        <taxon>Bacteria</taxon>
        <taxon>Pseudomonadati</taxon>
        <taxon>Pseudomonadota</taxon>
        <taxon>Alphaproteobacteria</taxon>
        <taxon>Acetobacterales</taxon>
        <taxon>Roseomonadaceae</taxon>
        <taxon>Muricoccus</taxon>
    </lineage>
</organism>
<dbReference type="PROSITE" id="PS51318">
    <property type="entry name" value="TAT"/>
    <property type="match status" value="1"/>
</dbReference>
<name>A0A1M6N075_9PROT</name>
<dbReference type="Pfam" id="PF03401">
    <property type="entry name" value="TctC"/>
    <property type="match status" value="1"/>
</dbReference>
<evidence type="ECO:0000256" key="1">
    <source>
        <dbReference type="ARBA" id="ARBA00006987"/>
    </source>
</evidence>
<protein>
    <submittedName>
        <fullName evidence="3">Tripartite-type tricarboxylate transporter, receptor component TctC</fullName>
    </submittedName>
</protein>
<comment type="similarity">
    <text evidence="1">Belongs to the UPF0065 (bug) family.</text>
</comment>
<dbReference type="InterPro" id="IPR042100">
    <property type="entry name" value="Bug_dom1"/>
</dbReference>
<dbReference type="PIRSF" id="PIRSF017082">
    <property type="entry name" value="YflP"/>
    <property type="match status" value="1"/>
</dbReference>
<dbReference type="InterPro" id="IPR006311">
    <property type="entry name" value="TAT_signal"/>
</dbReference>
<dbReference type="PANTHER" id="PTHR42928">
    <property type="entry name" value="TRICARBOXYLATE-BINDING PROTEIN"/>
    <property type="match status" value="1"/>
</dbReference>
<evidence type="ECO:0000313" key="3">
    <source>
        <dbReference type="EMBL" id="SHJ89016.1"/>
    </source>
</evidence>
<proteinExistence type="inferred from homology"/>
<feature type="signal peptide" evidence="2">
    <location>
        <begin position="1"/>
        <end position="27"/>
    </location>
</feature>
<dbReference type="SUPFAM" id="SSF53850">
    <property type="entry name" value="Periplasmic binding protein-like II"/>
    <property type="match status" value="1"/>
</dbReference>
<dbReference type="PANTHER" id="PTHR42928:SF5">
    <property type="entry name" value="BLR1237 PROTEIN"/>
    <property type="match status" value="1"/>
</dbReference>
<keyword evidence="3" id="KW-0675">Receptor</keyword>
<dbReference type="Gene3D" id="3.40.190.150">
    <property type="entry name" value="Bordetella uptake gene, domain 1"/>
    <property type="match status" value="1"/>
</dbReference>
<dbReference type="RefSeq" id="WP_073137337.1">
    <property type="nucleotide sequence ID" value="NZ_FQZF01000024.1"/>
</dbReference>
<keyword evidence="4" id="KW-1185">Reference proteome</keyword>
<dbReference type="InterPro" id="IPR005064">
    <property type="entry name" value="BUG"/>
</dbReference>
<dbReference type="OrthoDB" id="8970543at2"/>
<accession>A0A1M6N075</accession>
<feature type="chain" id="PRO_5013246262" evidence="2">
    <location>
        <begin position="28"/>
        <end position="332"/>
    </location>
</feature>
<dbReference type="CDD" id="cd13578">
    <property type="entry name" value="PBP2_Bug27"/>
    <property type="match status" value="1"/>
</dbReference>
<dbReference type="STRING" id="198092.SAMN02745194_03640"/>
<gene>
    <name evidence="3" type="ORF">SAMN02745194_03640</name>
</gene>
<dbReference type="Gene3D" id="3.40.190.10">
    <property type="entry name" value="Periplasmic binding protein-like II"/>
    <property type="match status" value="1"/>
</dbReference>
<reference evidence="3 4" key="1">
    <citation type="submission" date="2016-11" db="EMBL/GenBank/DDBJ databases">
        <authorList>
            <person name="Jaros S."/>
            <person name="Januszkiewicz K."/>
            <person name="Wedrychowicz H."/>
        </authorList>
    </citation>
    <scope>NUCLEOTIDE SEQUENCE [LARGE SCALE GENOMIC DNA]</scope>
    <source>
        <strain evidence="3 4">DSM 14916</strain>
    </source>
</reference>
<dbReference type="AlphaFoldDB" id="A0A1M6N075"/>
<sequence>MPLRRSLLSAALFSGAMPALLSSRAQAQGAGYPDKPIRLILPFAAGGPTDTLGRVFAEQLSGQLNGRVLVENRTGAGSTIGADVVAKAPRDGYTLLFNNLSHSINPSLYRRLPYDTLGDFVPVSTLMEGPVILLVGANSPFRTLKDLIAALREKPDHYDYGSAGNGSAAHVSTVQILSLTKTRMNHIVYRGVAPAMTDLLAGTVALVNDTSTTALGSIRGGMVRPLAVTSAERVPFLPDLPTVRESGIPELANFRMSTWNMLFAPAGTPQPIVERLHDETRKALANPAFVAKLAELGNVPMPATDLAGARAFLVSEVERWRGVMAEAGVSPE</sequence>
<dbReference type="Proteomes" id="UP000184387">
    <property type="component" value="Unassembled WGS sequence"/>
</dbReference>